<reference evidence="1" key="1">
    <citation type="submission" date="2025-08" db="UniProtKB">
        <authorList>
            <consortium name="Ensembl"/>
        </authorList>
    </citation>
    <scope>IDENTIFICATION</scope>
</reference>
<proteinExistence type="predicted"/>
<dbReference type="STRING" id="109280.ENSHCOP00000010473"/>
<accession>A0A3Q2XZA3</accession>
<keyword evidence="2" id="KW-1185">Reference proteome</keyword>
<protein>
    <submittedName>
        <fullName evidence="1">Uncharacterized protein</fullName>
    </submittedName>
</protein>
<organism evidence="1 2">
    <name type="scientific">Hippocampus comes</name>
    <name type="common">Tiger tail seahorse</name>
    <dbReference type="NCBI Taxonomy" id="109280"/>
    <lineage>
        <taxon>Eukaryota</taxon>
        <taxon>Metazoa</taxon>
        <taxon>Chordata</taxon>
        <taxon>Craniata</taxon>
        <taxon>Vertebrata</taxon>
        <taxon>Euteleostomi</taxon>
        <taxon>Actinopterygii</taxon>
        <taxon>Neopterygii</taxon>
        <taxon>Teleostei</taxon>
        <taxon>Neoteleostei</taxon>
        <taxon>Acanthomorphata</taxon>
        <taxon>Syngnathiaria</taxon>
        <taxon>Syngnathiformes</taxon>
        <taxon>Syngnathoidei</taxon>
        <taxon>Syngnathidae</taxon>
        <taxon>Hippocampus</taxon>
    </lineage>
</organism>
<name>A0A3Q2XZA3_HIPCM</name>
<evidence type="ECO:0000313" key="2">
    <source>
        <dbReference type="Proteomes" id="UP000264820"/>
    </source>
</evidence>
<reference evidence="1" key="2">
    <citation type="submission" date="2025-09" db="UniProtKB">
        <authorList>
            <consortium name="Ensembl"/>
        </authorList>
    </citation>
    <scope>IDENTIFICATION</scope>
</reference>
<dbReference type="Proteomes" id="UP000264820">
    <property type="component" value="Unplaced"/>
</dbReference>
<dbReference type="Ensembl" id="ENSHCOT00000016903.1">
    <property type="protein sequence ID" value="ENSHCOP00000010473.1"/>
    <property type="gene ID" value="ENSHCOG00000013102.1"/>
</dbReference>
<dbReference type="AlphaFoldDB" id="A0A3Q2XZA3"/>
<sequence>SPWTNVLHISVVWPPQTDSPKRSFTIEEELKLMKPLWPPAEAAVQEKEVTPIAPHSVLRARPWRDEPLSFNAPSFLFLFSAVLAQMSCTWCAL</sequence>
<evidence type="ECO:0000313" key="1">
    <source>
        <dbReference type="Ensembl" id="ENSHCOP00000010473.1"/>
    </source>
</evidence>